<accession>A0A1Q9HET7</accession>
<evidence type="ECO:0000313" key="1">
    <source>
        <dbReference type="EMBL" id="OLQ88229.1"/>
    </source>
</evidence>
<dbReference type="AlphaFoldDB" id="A0A1Q9HET7"/>
<sequence>MNNHQLTALETLEQRSQRNLKNLEQAYHELHVAWVVLKESYEGQGAEEADMQFQVLAGQVTEYQHVLEKLMMQCSQEIAELKERGEAHAT</sequence>
<dbReference type="STRING" id="1381081.BIY22_08680"/>
<organism evidence="1 4">
    <name type="scientific">Vibrio panuliri</name>
    <dbReference type="NCBI Taxonomy" id="1381081"/>
    <lineage>
        <taxon>Bacteria</taxon>
        <taxon>Pseudomonadati</taxon>
        <taxon>Pseudomonadota</taxon>
        <taxon>Gammaproteobacteria</taxon>
        <taxon>Vibrionales</taxon>
        <taxon>Vibrionaceae</taxon>
        <taxon>Vibrio</taxon>
    </lineage>
</organism>
<evidence type="ECO:0000313" key="3">
    <source>
        <dbReference type="Proteomes" id="UP000186039"/>
    </source>
</evidence>
<gene>
    <name evidence="2" type="ORF">BIY20_10460</name>
    <name evidence="1" type="ORF">BIY22_08680</name>
</gene>
<dbReference type="Proteomes" id="UP000186039">
    <property type="component" value="Unassembled WGS sequence"/>
</dbReference>
<dbReference type="EMBL" id="MJMH01000177">
    <property type="protein sequence ID" value="OLQ90763.1"/>
    <property type="molecule type" value="Genomic_DNA"/>
</dbReference>
<keyword evidence="3" id="KW-1185">Reference proteome</keyword>
<dbReference type="OrthoDB" id="5918383at2"/>
<name>A0A1Q9HET7_9VIBR</name>
<protein>
    <submittedName>
        <fullName evidence="1">Uncharacterized protein</fullName>
    </submittedName>
</protein>
<dbReference type="Proteomes" id="UP000186313">
    <property type="component" value="Unassembled WGS sequence"/>
</dbReference>
<proteinExistence type="predicted"/>
<evidence type="ECO:0000313" key="2">
    <source>
        <dbReference type="EMBL" id="OLQ90763.1"/>
    </source>
</evidence>
<evidence type="ECO:0000313" key="4">
    <source>
        <dbReference type="Proteomes" id="UP000186313"/>
    </source>
</evidence>
<dbReference type="RefSeq" id="WP_075709398.1">
    <property type="nucleotide sequence ID" value="NZ_AP019654.1"/>
</dbReference>
<dbReference type="EMBL" id="MJMJ01000023">
    <property type="protein sequence ID" value="OLQ88229.1"/>
    <property type="molecule type" value="Genomic_DNA"/>
</dbReference>
<reference evidence="3 4" key="1">
    <citation type="submission" date="2016-09" db="EMBL/GenBank/DDBJ databases">
        <title>Genomic Taxonomy of the Vibrionaceae.</title>
        <authorList>
            <person name="Gonzalez-Castillo A."/>
            <person name="Gomez-Gil B."/>
            <person name="Enciso-Ibarra K."/>
        </authorList>
    </citation>
    <scope>NUCLEOTIDE SEQUENCE [LARGE SCALE GENOMIC DNA]</scope>
    <source>
        <strain evidence="2 3">CAIM 1902</strain>
        <strain evidence="1 4">CAIM 703</strain>
    </source>
</reference>
<comment type="caution">
    <text evidence="1">The sequence shown here is derived from an EMBL/GenBank/DDBJ whole genome shotgun (WGS) entry which is preliminary data.</text>
</comment>